<comment type="caution">
    <text evidence="4">The sequence shown here is derived from an EMBL/GenBank/DDBJ whole genome shotgun (WGS) entry which is preliminary data.</text>
</comment>
<reference evidence="4 5" key="1">
    <citation type="submission" date="2021-02" db="EMBL/GenBank/DDBJ databases">
        <title>Variation within the Batrachochytrium salamandrivorans European outbreak.</title>
        <authorList>
            <person name="Kelly M."/>
            <person name="Pasmans F."/>
            <person name="Shea T.P."/>
            <person name="Munoz J.F."/>
            <person name="Carranza S."/>
            <person name="Cuomo C.A."/>
            <person name="Martel A."/>
        </authorList>
    </citation>
    <scope>NUCLEOTIDE SEQUENCE [LARGE SCALE GENOMIC DNA]</scope>
    <source>
        <strain evidence="4 5">AMFP18/2</strain>
    </source>
</reference>
<evidence type="ECO:0000313" key="4">
    <source>
        <dbReference type="EMBL" id="KAH6587852.1"/>
    </source>
</evidence>
<dbReference type="SUPFAM" id="SSF143437">
    <property type="entry name" value="THUMP domain-like"/>
    <property type="match status" value="1"/>
</dbReference>
<sequence>MRGSGKRSGDGDRRGDRGGRGGRGGGGANKKIKKDNYKDGSKVSDKTFSVEPGMSGILFSCHRGKEKQSTSEIRKLFTQYAEVLYPEHGKNAVPAVGNDDADDEPVVKSIEDEFSKEIMDLKDHQKTYMFHWEKTSVECLVFMRTTGPVKPVQFVTHVLNDMLVNNLKRTRFTSRIVPLTDTCFANVTDMTELAKRITAPYFPTDESESVRYAIIPKSRNNDKIKRDLMIQVVGDLIPSHHKVDLETPQVCIIVEVFKSICGMSVTSDYYRLKRFNIENLDDSITIAGRLASKAASAVDEPVEVVGGTTDTTVASVVEVEVEEK</sequence>
<dbReference type="Proteomes" id="UP001648503">
    <property type="component" value="Unassembled WGS sequence"/>
</dbReference>
<dbReference type="CDD" id="cd11717">
    <property type="entry name" value="THUMP_THUMPD1_like"/>
    <property type="match status" value="1"/>
</dbReference>
<dbReference type="PANTHER" id="PTHR13452:SF10">
    <property type="entry name" value="THUMP DOMAIN-CONTAINING PROTEIN 1"/>
    <property type="match status" value="1"/>
</dbReference>
<dbReference type="InterPro" id="IPR004114">
    <property type="entry name" value="THUMP_dom"/>
</dbReference>
<dbReference type="PANTHER" id="PTHR13452">
    <property type="entry name" value="THUMP DOMAIN CONTAINING PROTEIN 1-RELATED"/>
    <property type="match status" value="1"/>
</dbReference>
<dbReference type="InterPro" id="IPR040183">
    <property type="entry name" value="THUMPD1-like"/>
</dbReference>
<feature type="domain" description="THUMP" evidence="3">
    <location>
        <begin position="161"/>
        <end position="267"/>
    </location>
</feature>
<evidence type="ECO:0000259" key="3">
    <source>
        <dbReference type="PROSITE" id="PS51165"/>
    </source>
</evidence>
<dbReference type="PROSITE" id="PS51165">
    <property type="entry name" value="THUMP"/>
    <property type="match status" value="1"/>
</dbReference>
<gene>
    <name evidence="4" type="ORF">BASA50_011043</name>
</gene>
<accession>A0ABQ8EWS0</accession>
<feature type="compositionally biased region" description="Basic and acidic residues" evidence="2">
    <location>
        <begin position="7"/>
        <end position="19"/>
    </location>
</feature>
<evidence type="ECO:0000256" key="1">
    <source>
        <dbReference type="PROSITE-ProRule" id="PRU00529"/>
    </source>
</evidence>
<protein>
    <recommendedName>
        <fullName evidence="3">THUMP domain-containing protein</fullName>
    </recommendedName>
</protein>
<dbReference type="Gene3D" id="3.30.2300.10">
    <property type="entry name" value="THUMP superfamily"/>
    <property type="match status" value="1"/>
</dbReference>
<keyword evidence="1" id="KW-0694">RNA-binding</keyword>
<dbReference type="Pfam" id="PF02926">
    <property type="entry name" value="THUMP"/>
    <property type="match status" value="1"/>
</dbReference>
<keyword evidence="5" id="KW-1185">Reference proteome</keyword>
<feature type="region of interest" description="Disordered" evidence="2">
    <location>
        <begin position="1"/>
        <end position="46"/>
    </location>
</feature>
<evidence type="ECO:0000313" key="5">
    <source>
        <dbReference type="Proteomes" id="UP001648503"/>
    </source>
</evidence>
<organism evidence="4 5">
    <name type="scientific">Batrachochytrium salamandrivorans</name>
    <dbReference type="NCBI Taxonomy" id="1357716"/>
    <lineage>
        <taxon>Eukaryota</taxon>
        <taxon>Fungi</taxon>
        <taxon>Fungi incertae sedis</taxon>
        <taxon>Chytridiomycota</taxon>
        <taxon>Chytridiomycota incertae sedis</taxon>
        <taxon>Chytridiomycetes</taxon>
        <taxon>Rhizophydiales</taxon>
        <taxon>Rhizophydiales incertae sedis</taxon>
        <taxon>Batrachochytrium</taxon>
    </lineage>
</organism>
<dbReference type="EMBL" id="JAFCIX010000550">
    <property type="protein sequence ID" value="KAH6587852.1"/>
    <property type="molecule type" value="Genomic_DNA"/>
</dbReference>
<proteinExistence type="predicted"/>
<dbReference type="SMART" id="SM00981">
    <property type="entry name" value="THUMP"/>
    <property type="match status" value="1"/>
</dbReference>
<feature type="compositionally biased region" description="Basic and acidic residues" evidence="2">
    <location>
        <begin position="34"/>
        <end position="45"/>
    </location>
</feature>
<evidence type="ECO:0000256" key="2">
    <source>
        <dbReference type="SAM" id="MobiDB-lite"/>
    </source>
</evidence>
<name>A0ABQ8EWS0_9FUNG</name>